<keyword evidence="4 10" id="KW-0547">Nucleotide-binding</keyword>
<dbReference type="GO" id="GO:0006265">
    <property type="term" value="P:DNA topological change"/>
    <property type="evidence" value="ECO:0007669"/>
    <property type="project" value="UniProtKB-UniRule"/>
</dbReference>
<dbReference type="InterPro" id="IPR018522">
    <property type="entry name" value="TopoIIA_CS"/>
</dbReference>
<dbReference type="InterPro" id="IPR013759">
    <property type="entry name" value="Topo_IIA_B_C"/>
</dbReference>
<dbReference type="AlphaFoldDB" id="A0A8J7AVP8"/>
<dbReference type="RefSeq" id="WP_193905184.1">
    <property type="nucleotide sequence ID" value="NZ_JADEXG010000006.1"/>
</dbReference>
<evidence type="ECO:0000313" key="12">
    <source>
        <dbReference type="EMBL" id="MBE9076527.1"/>
    </source>
</evidence>
<organism evidence="12 13">
    <name type="scientific">Vasconcelosia minhoensis LEGE 07310</name>
    <dbReference type="NCBI Taxonomy" id="915328"/>
    <lineage>
        <taxon>Bacteria</taxon>
        <taxon>Bacillati</taxon>
        <taxon>Cyanobacteriota</taxon>
        <taxon>Cyanophyceae</taxon>
        <taxon>Nodosilineales</taxon>
        <taxon>Cymatolegaceae</taxon>
        <taxon>Vasconcelosia</taxon>
        <taxon>Vasconcelosia minhoensis</taxon>
    </lineage>
</organism>
<dbReference type="CDD" id="cd00822">
    <property type="entry name" value="TopoII_Trans_DNA_gyrase"/>
    <property type="match status" value="1"/>
</dbReference>
<dbReference type="InterPro" id="IPR013760">
    <property type="entry name" value="Topo_IIA-like_dom_sf"/>
</dbReference>
<dbReference type="InterPro" id="IPR014721">
    <property type="entry name" value="Ribsml_uS5_D2-typ_fold_subgr"/>
</dbReference>
<dbReference type="InterPro" id="IPR006171">
    <property type="entry name" value="TOPRIM_dom"/>
</dbReference>
<dbReference type="Gene3D" id="3.30.565.10">
    <property type="entry name" value="Histidine kinase-like ATPase, C-terminal domain"/>
    <property type="match status" value="1"/>
</dbReference>
<comment type="similarity">
    <text evidence="2 10">Belongs to the type II topoisomerase GyrB family.</text>
</comment>
<dbReference type="NCBIfam" id="NF011501">
    <property type="entry name" value="PRK14939.1"/>
    <property type="match status" value="1"/>
</dbReference>
<dbReference type="CDD" id="cd03366">
    <property type="entry name" value="TOPRIM_TopoIIA_GyrB"/>
    <property type="match status" value="1"/>
</dbReference>
<feature type="binding site" evidence="10">
    <location>
        <position position="508"/>
    </location>
    <ligand>
        <name>Mg(2+)</name>
        <dbReference type="ChEBI" id="CHEBI:18420"/>
        <label>2</label>
    </ligand>
</feature>
<dbReference type="CDD" id="cd16928">
    <property type="entry name" value="HATPase_GyrB-like"/>
    <property type="match status" value="1"/>
</dbReference>
<proteinExistence type="inferred from homology"/>
<dbReference type="InterPro" id="IPR002288">
    <property type="entry name" value="DNA_gyrase_B_C"/>
</dbReference>
<dbReference type="InterPro" id="IPR034160">
    <property type="entry name" value="TOPRIM_GyrB"/>
</dbReference>
<dbReference type="InterPro" id="IPR003594">
    <property type="entry name" value="HATPase_dom"/>
</dbReference>
<dbReference type="EC" id="5.6.2.2" evidence="10"/>
<feature type="site" description="Interaction with DNA" evidence="10">
    <location>
        <position position="457"/>
    </location>
</feature>
<dbReference type="Gene3D" id="3.30.230.10">
    <property type="match status" value="1"/>
</dbReference>
<dbReference type="InterPro" id="IPR020568">
    <property type="entry name" value="Ribosomal_Su5_D2-typ_SF"/>
</dbReference>
<sequence length="645" mass="71478">MTTNYGAEQIQVLEGLEPVRKRPGMYIGSTGPKGLHHLVYEVVDNAVDEALAGYCDHIEVSLNPDGSVTVTDDGRGIPTDVHPRTGKSALETVLTVLHAGGKFGGGGYKVSGGLHGVGVSVVNALSEWVEVTVWRDQKVHAQRFERGAPIGSLKTKKDTSGQTGTSVSFKPDSQIFTTTTEFDYDTIAARLRELAYLNAGVDVTFTDYRLELIRADQPRVTRYFYEGGIREYVSYINNDKQPLHDDIIYVQSERDGVQVEAALQWCSDAFSDNLLGFANNIRTIDGGTHLEGLKAVLTRTLNVVARKRNKRKDSESNLAGENIREGLTGIISVKVPDPEFEGQTKTKLGNTEVRGIVDSLVGEALSEYLDFNPSVADAILEKAVQAFNAAEAARRARDLVRRKSVLESSTLPGKLADCSSRDPAESEIFIVEGDSAGGSAKQGRDRRFQAILPLRGKILNIEKTDDAKIYKNTEVQALITALGLGIKGEEFDASQLRYHRICLMTDADVDGAHIRTLLLTFFYRYQRALVDQGYVYIACPPLYKLERGRSHAYCYSDRELSERIAEFPANANYNIQRFKGLGEMMPTQLWDTTMNPESRTLKKVEIEDAAEADRIFTVLMGDRVAPRREFIETYGPRLKLADLDI</sequence>
<dbReference type="PRINTS" id="PR00418">
    <property type="entry name" value="TPI2FAMILY"/>
</dbReference>
<dbReference type="GO" id="GO:0005524">
    <property type="term" value="F:ATP binding"/>
    <property type="evidence" value="ECO:0007669"/>
    <property type="project" value="UniProtKB-UniRule"/>
</dbReference>
<dbReference type="GO" id="GO:0046872">
    <property type="term" value="F:metal ion binding"/>
    <property type="evidence" value="ECO:0007669"/>
    <property type="project" value="UniProtKB-KW"/>
</dbReference>
<dbReference type="GO" id="GO:0006261">
    <property type="term" value="P:DNA-templated DNA replication"/>
    <property type="evidence" value="ECO:0007669"/>
    <property type="project" value="UniProtKB-UniRule"/>
</dbReference>
<evidence type="ECO:0000259" key="11">
    <source>
        <dbReference type="PROSITE" id="PS50880"/>
    </source>
</evidence>
<dbReference type="InterPro" id="IPR013506">
    <property type="entry name" value="Topo_IIA_bsu_dom2"/>
</dbReference>
<feature type="binding site" evidence="10">
    <location>
        <position position="432"/>
    </location>
    <ligand>
        <name>Mg(2+)</name>
        <dbReference type="ChEBI" id="CHEBI:18420"/>
        <label>1</label>
        <note>catalytic</note>
    </ligand>
</feature>
<comment type="catalytic activity">
    <reaction evidence="1 10">
        <text>ATP-dependent breakage, passage and rejoining of double-stranded DNA.</text>
        <dbReference type="EC" id="5.6.2.2"/>
    </reaction>
</comment>
<dbReference type="Proteomes" id="UP000636505">
    <property type="component" value="Unassembled WGS sequence"/>
</dbReference>
<dbReference type="FunFam" id="3.40.50.670:FF:000002">
    <property type="entry name" value="DNA gyrase subunit B"/>
    <property type="match status" value="1"/>
</dbReference>
<dbReference type="GO" id="GO:0005737">
    <property type="term" value="C:cytoplasm"/>
    <property type="evidence" value="ECO:0007669"/>
    <property type="project" value="UniProtKB-SubCell"/>
</dbReference>
<keyword evidence="9 10" id="KW-0413">Isomerase</keyword>
<dbReference type="InterPro" id="IPR001241">
    <property type="entry name" value="Topo_IIA"/>
</dbReference>
<dbReference type="SMART" id="SM00433">
    <property type="entry name" value="TOP2c"/>
    <property type="match status" value="1"/>
</dbReference>
<feature type="binding site" evidence="10">
    <location>
        <position position="506"/>
    </location>
    <ligand>
        <name>Mg(2+)</name>
        <dbReference type="ChEBI" id="CHEBI:18420"/>
        <label>2</label>
    </ligand>
</feature>
<feature type="site" description="Interaction with DNA" evidence="10">
    <location>
        <position position="460"/>
    </location>
</feature>
<dbReference type="PANTHER" id="PTHR45866">
    <property type="entry name" value="DNA GYRASE/TOPOISOMERASE SUBUNIT B"/>
    <property type="match status" value="1"/>
</dbReference>
<dbReference type="PRINTS" id="PR01159">
    <property type="entry name" value="DNAGYRASEB"/>
</dbReference>
<evidence type="ECO:0000256" key="8">
    <source>
        <dbReference type="ARBA" id="ARBA00023125"/>
    </source>
</evidence>
<dbReference type="FunFam" id="3.30.565.10:FF:000002">
    <property type="entry name" value="DNA gyrase subunit B"/>
    <property type="match status" value="1"/>
</dbReference>
<keyword evidence="7 10" id="KW-0799">Topoisomerase</keyword>
<dbReference type="GO" id="GO:0034335">
    <property type="term" value="F:DNA negative supercoiling activity"/>
    <property type="evidence" value="ECO:0007669"/>
    <property type="project" value="UniProtKB-ARBA"/>
</dbReference>
<dbReference type="Pfam" id="PF01751">
    <property type="entry name" value="Toprim"/>
    <property type="match status" value="1"/>
</dbReference>
<evidence type="ECO:0000256" key="9">
    <source>
        <dbReference type="ARBA" id="ARBA00023235"/>
    </source>
</evidence>
<keyword evidence="6 10" id="KW-0460">Magnesium</keyword>
<keyword evidence="8" id="KW-0238">DNA-binding</keyword>
<dbReference type="PANTHER" id="PTHR45866:SF1">
    <property type="entry name" value="DNA GYRASE SUBUNIT B, MITOCHONDRIAL"/>
    <property type="match status" value="1"/>
</dbReference>
<dbReference type="SUPFAM" id="SSF54211">
    <property type="entry name" value="Ribosomal protein S5 domain 2-like"/>
    <property type="match status" value="1"/>
</dbReference>
<dbReference type="InterPro" id="IPR000565">
    <property type="entry name" value="Topo_IIA_B"/>
</dbReference>
<dbReference type="HAMAP" id="MF_01898">
    <property type="entry name" value="GyrB"/>
    <property type="match status" value="1"/>
</dbReference>
<evidence type="ECO:0000256" key="3">
    <source>
        <dbReference type="ARBA" id="ARBA00022723"/>
    </source>
</evidence>
<accession>A0A8J7AVP8</accession>
<dbReference type="InterPro" id="IPR036890">
    <property type="entry name" value="HATPase_C_sf"/>
</dbReference>
<protein>
    <recommendedName>
        <fullName evidence="10">DNA gyrase subunit B</fullName>
        <ecNumber evidence="10">5.6.2.2</ecNumber>
    </recommendedName>
</protein>
<feature type="domain" description="Toprim" evidence="11">
    <location>
        <begin position="426"/>
        <end position="541"/>
    </location>
</feature>
<dbReference type="GO" id="GO:0005694">
    <property type="term" value="C:chromosome"/>
    <property type="evidence" value="ECO:0007669"/>
    <property type="project" value="InterPro"/>
</dbReference>
<evidence type="ECO:0000256" key="2">
    <source>
        <dbReference type="ARBA" id="ARBA00010708"/>
    </source>
</evidence>
<keyword evidence="5 10" id="KW-0067">ATP-binding</keyword>
<dbReference type="Pfam" id="PF00986">
    <property type="entry name" value="DNA_gyraseB_C"/>
    <property type="match status" value="1"/>
</dbReference>
<evidence type="ECO:0000256" key="4">
    <source>
        <dbReference type="ARBA" id="ARBA00022741"/>
    </source>
</evidence>
<dbReference type="PROSITE" id="PS50880">
    <property type="entry name" value="TOPRIM"/>
    <property type="match status" value="1"/>
</dbReference>
<keyword evidence="10" id="KW-0963">Cytoplasm</keyword>
<dbReference type="PROSITE" id="PS00177">
    <property type="entry name" value="TOPOISOMERASE_II"/>
    <property type="match status" value="1"/>
</dbReference>
<keyword evidence="13" id="KW-1185">Reference proteome</keyword>
<evidence type="ECO:0000256" key="7">
    <source>
        <dbReference type="ARBA" id="ARBA00023029"/>
    </source>
</evidence>
<name>A0A8J7AVP8_9CYAN</name>
<comment type="cofactor">
    <cofactor evidence="10">
        <name>Mg(2+)</name>
        <dbReference type="ChEBI" id="CHEBI:18420"/>
    </cofactor>
    <cofactor evidence="10">
        <name>Mn(2+)</name>
        <dbReference type="ChEBI" id="CHEBI:29035"/>
    </cofactor>
    <cofactor evidence="10">
        <name>Ca(2+)</name>
        <dbReference type="ChEBI" id="CHEBI:29108"/>
    </cofactor>
    <text evidence="10">Binds two Mg(2+) per subunit. The magnesium ions form salt bridges with both the protein and the DNA. Can also accept other divalent metal cations, such as Mn(2+) or Ca(2+).</text>
</comment>
<comment type="caution">
    <text evidence="12">The sequence shown here is derived from an EMBL/GenBank/DDBJ whole genome shotgun (WGS) entry which is preliminary data.</text>
</comment>
<comment type="subunit">
    <text evidence="10">Heterotetramer, composed of two GyrA and two GyrB chains. In the heterotetramer, GyrA contains the active site tyrosine that forms a transient covalent intermediate with DNA, while GyrB binds cofactors and catalyzes ATP hydrolysis.</text>
</comment>
<dbReference type="NCBIfam" id="NF004189">
    <property type="entry name" value="PRK05644.1"/>
    <property type="match status" value="1"/>
</dbReference>
<evidence type="ECO:0000256" key="1">
    <source>
        <dbReference type="ARBA" id="ARBA00000185"/>
    </source>
</evidence>
<evidence type="ECO:0000313" key="13">
    <source>
        <dbReference type="Proteomes" id="UP000636505"/>
    </source>
</evidence>
<reference evidence="12" key="1">
    <citation type="submission" date="2020-10" db="EMBL/GenBank/DDBJ databases">
        <authorList>
            <person name="Castelo-Branco R."/>
            <person name="Eusebio N."/>
            <person name="Adriana R."/>
            <person name="Vieira A."/>
            <person name="Brugerolle De Fraissinette N."/>
            <person name="Rezende De Castro R."/>
            <person name="Schneider M.P."/>
            <person name="Vasconcelos V."/>
            <person name="Leao P.N."/>
        </authorList>
    </citation>
    <scope>NUCLEOTIDE SEQUENCE</scope>
    <source>
        <strain evidence="12">LEGE 07310</strain>
    </source>
</reference>
<dbReference type="Pfam" id="PF02518">
    <property type="entry name" value="HATPase_c"/>
    <property type="match status" value="1"/>
</dbReference>
<feature type="binding site" evidence="10">
    <location>
        <position position="506"/>
    </location>
    <ligand>
        <name>Mg(2+)</name>
        <dbReference type="ChEBI" id="CHEBI:18420"/>
        <label>1</label>
        <note>catalytic</note>
    </ligand>
</feature>
<comment type="subcellular location">
    <subcellularLocation>
        <location evidence="10">Cytoplasm</location>
    </subcellularLocation>
</comment>
<evidence type="ECO:0000256" key="6">
    <source>
        <dbReference type="ARBA" id="ARBA00022842"/>
    </source>
</evidence>
<dbReference type="FunFam" id="3.30.230.10:FF:000005">
    <property type="entry name" value="DNA gyrase subunit B"/>
    <property type="match status" value="1"/>
</dbReference>
<dbReference type="EMBL" id="JADEXG010000006">
    <property type="protein sequence ID" value="MBE9076527.1"/>
    <property type="molecule type" value="Genomic_DNA"/>
</dbReference>
<evidence type="ECO:0000256" key="5">
    <source>
        <dbReference type="ARBA" id="ARBA00022840"/>
    </source>
</evidence>
<dbReference type="InterPro" id="IPR011557">
    <property type="entry name" value="GyrB"/>
</dbReference>
<evidence type="ECO:0000256" key="10">
    <source>
        <dbReference type="HAMAP-Rule" id="MF_01898"/>
    </source>
</evidence>
<gene>
    <name evidence="10 12" type="primary">gyrB</name>
    <name evidence="12" type="ORF">IQ241_04320</name>
</gene>
<dbReference type="SMART" id="SM00387">
    <property type="entry name" value="HATPase_c"/>
    <property type="match status" value="1"/>
</dbReference>
<dbReference type="Gene3D" id="3.40.50.670">
    <property type="match status" value="1"/>
</dbReference>
<comment type="miscellaneous">
    <text evidence="10">Few gyrases are as efficient as E.coli at forming negative supercoils. Not all organisms have 2 type II topoisomerases; in organisms with a single type II topoisomerase this enzyme also has to decatenate newly replicated chromosomes.</text>
</comment>
<dbReference type="SUPFAM" id="SSF55874">
    <property type="entry name" value="ATPase domain of HSP90 chaperone/DNA topoisomerase II/histidine kinase"/>
    <property type="match status" value="1"/>
</dbReference>
<dbReference type="SUPFAM" id="SSF56719">
    <property type="entry name" value="Type II DNA topoisomerase"/>
    <property type="match status" value="1"/>
</dbReference>
<dbReference type="GO" id="GO:0003677">
    <property type="term" value="F:DNA binding"/>
    <property type="evidence" value="ECO:0007669"/>
    <property type="project" value="UniProtKB-KW"/>
</dbReference>
<dbReference type="Pfam" id="PF00204">
    <property type="entry name" value="DNA_gyraseB"/>
    <property type="match status" value="1"/>
</dbReference>
<dbReference type="NCBIfam" id="TIGR01059">
    <property type="entry name" value="gyrB"/>
    <property type="match status" value="1"/>
</dbReference>
<comment type="function">
    <text evidence="10">A type II topoisomerase that negatively supercoils closed circular double-stranded (ds) DNA in an ATP-dependent manner to modulate DNA topology and maintain chromosomes in an underwound state. Negative supercoiling favors strand separation, and DNA replication, transcription, recombination and repair, all of which involve strand separation. Also able to catalyze the interconversion of other topological isomers of dsDNA rings, including catenanes and knotted rings. Type II topoisomerases break and join 2 DNA strands simultaneously in an ATP-dependent manner.</text>
</comment>
<keyword evidence="3 10" id="KW-0479">Metal-binding</keyword>